<dbReference type="AlphaFoldDB" id="N6ULD3"/>
<dbReference type="SUPFAM" id="SSF53474">
    <property type="entry name" value="alpha/beta-Hydrolases"/>
    <property type="match status" value="1"/>
</dbReference>
<dbReference type="OrthoDB" id="6770740at2759"/>
<proteinExistence type="inferred from homology"/>
<accession>N6ULD3</accession>
<protein>
    <recommendedName>
        <fullName evidence="6">Lipase domain-containing protein</fullName>
    </recommendedName>
</protein>
<dbReference type="GO" id="GO:0016298">
    <property type="term" value="F:lipase activity"/>
    <property type="evidence" value="ECO:0007669"/>
    <property type="project" value="InterPro"/>
</dbReference>
<dbReference type="HOGENOM" id="CLU_872282_0_0_1"/>
<organism evidence="7">
    <name type="scientific">Dendroctonus ponderosae</name>
    <name type="common">Mountain pine beetle</name>
    <dbReference type="NCBI Taxonomy" id="77166"/>
    <lineage>
        <taxon>Eukaryota</taxon>
        <taxon>Metazoa</taxon>
        <taxon>Ecdysozoa</taxon>
        <taxon>Arthropoda</taxon>
        <taxon>Hexapoda</taxon>
        <taxon>Insecta</taxon>
        <taxon>Pterygota</taxon>
        <taxon>Neoptera</taxon>
        <taxon>Endopterygota</taxon>
        <taxon>Coleoptera</taxon>
        <taxon>Polyphaga</taxon>
        <taxon>Cucujiformia</taxon>
        <taxon>Curculionidae</taxon>
        <taxon>Scolytinae</taxon>
        <taxon>Dendroctonus</taxon>
    </lineage>
</organism>
<name>N6ULD3_DENPD</name>
<dbReference type="InterPro" id="IPR029058">
    <property type="entry name" value="AB_hydrolase_fold"/>
</dbReference>
<evidence type="ECO:0000313" key="8">
    <source>
        <dbReference type="EMBL" id="ERL92812.1"/>
    </source>
</evidence>
<dbReference type="STRING" id="77166.N6ULD3"/>
<dbReference type="PANTHER" id="PTHR11610:SF173">
    <property type="entry name" value="LIPASE DOMAIN-CONTAINING PROTEIN-RELATED"/>
    <property type="match status" value="1"/>
</dbReference>
<evidence type="ECO:0000256" key="5">
    <source>
        <dbReference type="SAM" id="SignalP"/>
    </source>
</evidence>
<evidence type="ECO:0000256" key="1">
    <source>
        <dbReference type="ARBA" id="ARBA00004613"/>
    </source>
</evidence>
<gene>
    <name evidence="8" type="ORF">D910_10120</name>
    <name evidence="7" type="ORF">YQE_03970</name>
</gene>
<keyword evidence="5" id="KW-0732">Signal</keyword>
<dbReference type="Gene3D" id="3.40.50.1820">
    <property type="entry name" value="alpha/beta hydrolase"/>
    <property type="match status" value="1"/>
</dbReference>
<evidence type="ECO:0000313" key="9">
    <source>
        <dbReference type="EnsemblMetazoa" id="XP_019756018.1"/>
    </source>
</evidence>
<feature type="chain" id="PRO_5010972096" description="Lipase domain-containing protein" evidence="5">
    <location>
        <begin position="18"/>
        <end position="319"/>
    </location>
</feature>
<feature type="signal peptide" evidence="5">
    <location>
        <begin position="1"/>
        <end position="17"/>
    </location>
</feature>
<evidence type="ECO:0000256" key="3">
    <source>
        <dbReference type="ARBA" id="ARBA00022525"/>
    </source>
</evidence>
<keyword evidence="10" id="KW-1185">Reference proteome</keyword>
<dbReference type="InterPro" id="IPR000734">
    <property type="entry name" value="TAG_lipase"/>
</dbReference>
<comment type="similarity">
    <text evidence="2 4">Belongs to the AB hydrolase superfamily. Lipase family.</text>
</comment>
<feature type="domain" description="Lipase" evidence="6">
    <location>
        <begin position="45"/>
        <end position="265"/>
    </location>
</feature>
<evidence type="ECO:0000256" key="4">
    <source>
        <dbReference type="RuleBase" id="RU004262"/>
    </source>
</evidence>
<dbReference type="InterPro" id="IPR013818">
    <property type="entry name" value="Lipase"/>
</dbReference>
<evidence type="ECO:0000313" key="11">
    <source>
        <dbReference type="Proteomes" id="UP000030742"/>
    </source>
</evidence>
<dbReference type="GO" id="GO:0016042">
    <property type="term" value="P:lipid catabolic process"/>
    <property type="evidence" value="ECO:0007669"/>
    <property type="project" value="TreeGrafter"/>
</dbReference>
<dbReference type="KEGG" id="dpa:109534704"/>
<comment type="subcellular location">
    <subcellularLocation>
        <location evidence="1">Secreted</location>
    </subcellularLocation>
</comment>
<dbReference type="Pfam" id="PF00151">
    <property type="entry name" value="Lipase"/>
    <property type="match status" value="1"/>
</dbReference>
<dbReference type="EMBL" id="KB740686">
    <property type="protein sequence ID" value="ENN79507.1"/>
    <property type="molecule type" value="Genomic_DNA"/>
</dbReference>
<dbReference type="EnsemblMetazoa" id="XM_019900459.1">
    <property type="protein sequence ID" value="XP_019756018.1"/>
    <property type="gene ID" value="LOC109534704"/>
</dbReference>
<dbReference type="PANTHER" id="PTHR11610">
    <property type="entry name" value="LIPASE"/>
    <property type="match status" value="1"/>
</dbReference>
<dbReference type="Proteomes" id="UP000019118">
    <property type="component" value="Unassembled WGS sequence"/>
</dbReference>
<keyword evidence="3" id="KW-0964">Secreted</keyword>
<reference evidence="9" key="2">
    <citation type="submission" date="2024-08" db="UniProtKB">
        <authorList>
            <consortium name="EnsemblMetazoa"/>
        </authorList>
    </citation>
    <scope>IDENTIFICATION</scope>
</reference>
<dbReference type="GO" id="GO:0017171">
    <property type="term" value="F:serine hydrolase activity"/>
    <property type="evidence" value="ECO:0007669"/>
    <property type="project" value="TreeGrafter"/>
</dbReference>
<dbReference type="GO" id="GO:0005615">
    <property type="term" value="C:extracellular space"/>
    <property type="evidence" value="ECO:0007669"/>
    <property type="project" value="TreeGrafter"/>
</dbReference>
<dbReference type="EMBL" id="KB632335">
    <property type="protein sequence ID" value="ERL92812.1"/>
    <property type="molecule type" value="Genomic_DNA"/>
</dbReference>
<reference evidence="10 11" key="1">
    <citation type="journal article" date="2013" name="Genome Biol.">
        <title>Draft genome of the mountain pine beetle, Dendroctonus ponderosae Hopkins, a major forest pest.</title>
        <authorList>
            <person name="Keeling C.I."/>
            <person name="Yuen M.M."/>
            <person name="Liao N.Y."/>
            <person name="Docking T.R."/>
            <person name="Chan S.K."/>
            <person name="Taylor G.A."/>
            <person name="Palmquist D.L."/>
            <person name="Jackman S.D."/>
            <person name="Nguyen A."/>
            <person name="Li M."/>
            <person name="Henderson H."/>
            <person name="Janes J.K."/>
            <person name="Zhao Y."/>
            <person name="Pandoh P."/>
            <person name="Moore R."/>
            <person name="Sperling F.A."/>
            <person name="Huber D.P."/>
            <person name="Birol I."/>
            <person name="Jones S.J."/>
            <person name="Bohlmann J."/>
        </authorList>
    </citation>
    <scope>NUCLEOTIDE SEQUENCE</scope>
</reference>
<evidence type="ECO:0000256" key="2">
    <source>
        <dbReference type="ARBA" id="ARBA00010701"/>
    </source>
</evidence>
<evidence type="ECO:0000259" key="6">
    <source>
        <dbReference type="Pfam" id="PF00151"/>
    </source>
</evidence>
<sequence length="319" mass="35842">MSPILWWICALLSCGWAHEGAPDAAYEQKKKSSEATMRFANVDFLSKEETLVQVFLYREPKTGMLVSHEKREFVLQQVDPTAKTYVMFNGHPSRDSTKPYFALRTALFQEGPANIFFVYIDWTKHSITFADALDLAESLGQHVGEILISFEVQNPQFIAHCAGAEVATSVAKYLNGRLATKVPRMTVFDPYITNRTKLNFVGDFADFVDVYHAGIYVPAFPPIGTVDFYPNAGTEQPGCQSTNEQKTFLCHHRRSIYLYTESILQGVNALEANYDLGESNVQVLDEPRLAPFGHSANPGVEGVFYLPTFGQSPFLMNYF</sequence>
<dbReference type="Proteomes" id="UP000030742">
    <property type="component" value="Unassembled WGS sequence"/>
</dbReference>
<feature type="non-terminal residue" evidence="7">
    <location>
        <position position="1"/>
    </location>
</feature>
<evidence type="ECO:0000313" key="7">
    <source>
        <dbReference type="EMBL" id="ENN79507.1"/>
    </source>
</evidence>
<evidence type="ECO:0000313" key="10">
    <source>
        <dbReference type="Proteomes" id="UP000019118"/>
    </source>
</evidence>